<dbReference type="AlphaFoldDB" id="A0A431VPN1"/>
<name>A0A431VPN1_9DEIO</name>
<dbReference type="InterPro" id="IPR013785">
    <property type="entry name" value="Aldolase_TIM"/>
</dbReference>
<comment type="pathway">
    <text evidence="2 9">Amino-acid biosynthesis; L-tryptophan biosynthesis; L-tryptophan from chorismate: step 5/5.</text>
</comment>
<dbReference type="EMBL" id="RXPE01000038">
    <property type="protein sequence ID" value="RTR24698.1"/>
    <property type="molecule type" value="Genomic_DNA"/>
</dbReference>
<dbReference type="PANTHER" id="PTHR43406">
    <property type="entry name" value="TRYPTOPHAN SYNTHASE, ALPHA CHAIN"/>
    <property type="match status" value="1"/>
</dbReference>
<evidence type="ECO:0000256" key="1">
    <source>
        <dbReference type="ARBA" id="ARBA00003365"/>
    </source>
</evidence>
<keyword evidence="12" id="KW-1185">Reference proteome</keyword>
<keyword evidence="4 9" id="KW-0028">Amino-acid biosynthesis</keyword>
<evidence type="ECO:0000256" key="2">
    <source>
        <dbReference type="ARBA" id="ARBA00004733"/>
    </source>
</evidence>
<evidence type="ECO:0000256" key="3">
    <source>
        <dbReference type="ARBA" id="ARBA00011270"/>
    </source>
</evidence>
<keyword evidence="5 9" id="KW-0822">Tryptophan biosynthesis</keyword>
<gene>
    <name evidence="9" type="primary">trpA</name>
    <name evidence="11" type="ORF">EJ104_12235</name>
</gene>
<evidence type="ECO:0000256" key="5">
    <source>
        <dbReference type="ARBA" id="ARBA00022822"/>
    </source>
</evidence>
<dbReference type="PANTHER" id="PTHR43406:SF1">
    <property type="entry name" value="TRYPTOPHAN SYNTHASE ALPHA CHAIN, CHLOROPLASTIC"/>
    <property type="match status" value="1"/>
</dbReference>
<keyword evidence="6 9" id="KW-0057">Aromatic amino acid biosynthesis</keyword>
<dbReference type="InterPro" id="IPR011060">
    <property type="entry name" value="RibuloseP-bd_barrel"/>
</dbReference>
<evidence type="ECO:0000256" key="4">
    <source>
        <dbReference type="ARBA" id="ARBA00022605"/>
    </source>
</evidence>
<dbReference type="GO" id="GO:0004834">
    <property type="term" value="F:tryptophan synthase activity"/>
    <property type="evidence" value="ECO:0007669"/>
    <property type="project" value="UniProtKB-UniRule"/>
</dbReference>
<dbReference type="HAMAP" id="MF_00131">
    <property type="entry name" value="Trp_synth_alpha"/>
    <property type="match status" value="1"/>
</dbReference>
<dbReference type="SUPFAM" id="SSF51366">
    <property type="entry name" value="Ribulose-phoshate binding barrel"/>
    <property type="match status" value="1"/>
</dbReference>
<accession>A0A431VPN1</accession>
<dbReference type="GO" id="GO:0005829">
    <property type="term" value="C:cytosol"/>
    <property type="evidence" value="ECO:0007669"/>
    <property type="project" value="TreeGrafter"/>
</dbReference>
<dbReference type="Gene3D" id="3.20.20.70">
    <property type="entry name" value="Aldolase class I"/>
    <property type="match status" value="1"/>
</dbReference>
<dbReference type="InterPro" id="IPR002028">
    <property type="entry name" value="Trp_synthase_suA"/>
</dbReference>
<evidence type="ECO:0000256" key="9">
    <source>
        <dbReference type="HAMAP-Rule" id="MF_00131"/>
    </source>
</evidence>
<evidence type="ECO:0000256" key="10">
    <source>
        <dbReference type="RuleBase" id="RU003662"/>
    </source>
</evidence>
<dbReference type="CDD" id="cd04724">
    <property type="entry name" value="Tryptophan_synthase_alpha"/>
    <property type="match status" value="1"/>
</dbReference>
<dbReference type="EC" id="4.2.1.20" evidence="9"/>
<sequence length="270" mass="27853">MSRYETMFAALKGKGEGAFVPFVTLGDPNIEASERIVRALLDTGADALELGLPFSDPVADGPTIQAANIRALAAGAGLSAGLNLIRRVREDYPDVPVGLLVYANLPESFGLPEFYGGVAAVGVDSVLVADVPLREGARFAAAAQAAGVQPLFIAPPDASQERLAEIAQASQGYVYLLARAGVTGTEGGTARPAGHVIRTLKEAGAPPTLLGFGIAEPEHVRAALDAGADGAISGSAVVRLIEEHLEDEAAMLAALGNFVRRMKAATRLTD</sequence>
<dbReference type="OrthoDB" id="9804578at2"/>
<comment type="similarity">
    <text evidence="9 10">Belongs to the TrpA family.</text>
</comment>
<reference evidence="11 12" key="1">
    <citation type="submission" date="2018-12" db="EMBL/GenBank/DDBJ databases">
        <title>Deinococcus radiophilus ATCC 27603 genome sequencing and assembly.</title>
        <authorList>
            <person name="Maclea K.S."/>
            <person name="Maynard C.R."/>
        </authorList>
    </citation>
    <scope>NUCLEOTIDE SEQUENCE [LARGE SCALE GENOMIC DNA]</scope>
    <source>
        <strain evidence="11 12">ATCC 27603</strain>
    </source>
</reference>
<dbReference type="NCBIfam" id="TIGR00262">
    <property type="entry name" value="trpA"/>
    <property type="match status" value="1"/>
</dbReference>
<comment type="subunit">
    <text evidence="3 9">Tetramer of two alpha and two beta chains.</text>
</comment>
<dbReference type="InterPro" id="IPR018204">
    <property type="entry name" value="Trp_synthase_alpha_AS"/>
</dbReference>
<dbReference type="FunFam" id="3.20.20.70:FF:000037">
    <property type="entry name" value="Tryptophan synthase alpha chain"/>
    <property type="match status" value="1"/>
</dbReference>
<comment type="caution">
    <text evidence="11">The sequence shown here is derived from an EMBL/GenBank/DDBJ whole genome shotgun (WGS) entry which is preliminary data.</text>
</comment>
<protein>
    <recommendedName>
        <fullName evidence="9">Tryptophan synthase alpha chain</fullName>
        <ecNumber evidence="9">4.2.1.20</ecNumber>
    </recommendedName>
</protein>
<evidence type="ECO:0000256" key="6">
    <source>
        <dbReference type="ARBA" id="ARBA00023141"/>
    </source>
</evidence>
<evidence type="ECO:0000313" key="11">
    <source>
        <dbReference type="EMBL" id="RTR24698.1"/>
    </source>
</evidence>
<feature type="active site" description="Proton acceptor" evidence="9">
    <location>
        <position position="60"/>
    </location>
</feature>
<dbReference type="PROSITE" id="PS00167">
    <property type="entry name" value="TRP_SYNTHASE_ALPHA"/>
    <property type="match status" value="1"/>
</dbReference>
<comment type="catalytic activity">
    <reaction evidence="8 9">
        <text>(1S,2R)-1-C-(indol-3-yl)glycerol 3-phosphate + L-serine = D-glyceraldehyde 3-phosphate + L-tryptophan + H2O</text>
        <dbReference type="Rhea" id="RHEA:10532"/>
        <dbReference type="ChEBI" id="CHEBI:15377"/>
        <dbReference type="ChEBI" id="CHEBI:33384"/>
        <dbReference type="ChEBI" id="CHEBI:57912"/>
        <dbReference type="ChEBI" id="CHEBI:58866"/>
        <dbReference type="ChEBI" id="CHEBI:59776"/>
        <dbReference type="EC" id="4.2.1.20"/>
    </reaction>
</comment>
<feature type="active site" description="Proton acceptor" evidence="9">
    <location>
        <position position="49"/>
    </location>
</feature>
<dbReference type="UniPathway" id="UPA00035">
    <property type="reaction ID" value="UER00044"/>
</dbReference>
<dbReference type="RefSeq" id="WP_126353221.1">
    <property type="nucleotide sequence ID" value="NZ_CP086381.1"/>
</dbReference>
<evidence type="ECO:0000256" key="8">
    <source>
        <dbReference type="ARBA" id="ARBA00049047"/>
    </source>
</evidence>
<comment type="function">
    <text evidence="1 9">The alpha subunit is responsible for the aldol cleavage of indoleglycerol phosphate to indole and glyceraldehyde 3-phosphate.</text>
</comment>
<evidence type="ECO:0000256" key="7">
    <source>
        <dbReference type="ARBA" id="ARBA00023239"/>
    </source>
</evidence>
<evidence type="ECO:0000313" key="12">
    <source>
        <dbReference type="Proteomes" id="UP000277766"/>
    </source>
</evidence>
<proteinExistence type="inferred from homology"/>
<dbReference type="Proteomes" id="UP000277766">
    <property type="component" value="Unassembled WGS sequence"/>
</dbReference>
<dbReference type="Pfam" id="PF00290">
    <property type="entry name" value="Trp_syntA"/>
    <property type="match status" value="1"/>
</dbReference>
<keyword evidence="7 9" id="KW-0456">Lyase</keyword>
<organism evidence="11 12">
    <name type="scientific">Deinococcus radiophilus</name>
    <dbReference type="NCBI Taxonomy" id="32062"/>
    <lineage>
        <taxon>Bacteria</taxon>
        <taxon>Thermotogati</taxon>
        <taxon>Deinococcota</taxon>
        <taxon>Deinococci</taxon>
        <taxon>Deinococcales</taxon>
        <taxon>Deinococcaceae</taxon>
        <taxon>Deinococcus</taxon>
    </lineage>
</organism>